<dbReference type="PRINTS" id="PR00445">
    <property type="entry name" value="HUPFHYPC"/>
</dbReference>
<dbReference type="Proteomes" id="UP001595693">
    <property type="component" value="Unassembled WGS sequence"/>
</dbReference>
<accession>A0ABV8D7L5</accession>
<evidence type="ECO:0000313" key="3">
    <source>
        <dbReference type="Proteomes" id="UP001595693"/>
    </source>
</evidence>
<organism evidence="2 3">
    <name type="scientific">Acidovorax facilis</name>
    <dbReference type="NCBI Taxonomy" id="12917"/>
    <lineage>
        <taxon>Bacteria</taxon>
        <taxon>Pseudomonadati</taxon>
        <taxon>Pseudomonadota</taxon>
        <taxon>Betaproteobacteria</taxon>
        <taxon>Burkholderiales</taxon>
        <taxon>Comamonadaceae</taxon>
        <taxon>Acidovorax</taxon>
    </lineage>
</organism>
<keyword evidence="3" id="KW-1185">Reference proteome</keyword>
<gene>
    <name evidence="2" type="ORF">ACFOW3_06100</name>
</gene>
<dbReference type="SUPFAM" id="SSF159127">
    <property type="entry name" value="HupF/HypC-like"/>
    <property type="match status" value="1"/>
</dbReference>
<comment type="similarity">
    <text evidence="1">Belongs to the HupF/HypC family.</text>
</comment>
<name>A0ABV8D7L5_9BURK</name>
<reference evidence="3" key="1">
    <citation type="journal article" date="2019" name="Int. J. Syst. Evol. Microbiol.">
        <title>The Global Catalogue of Microorganisms (GCM) 10K type strain sequencing project: providing services to taxonomists for standard genome sequencing and annotation.</title>
        <authorList>
            <consortium name="The Broad Institute Genomics Platform"/>
            <consortium name="The Broad Institute Genome Sequencing Center for Infectious Disease"/>
            <person name="Wu L."/>
            <person name="Ma J."/>
        </authorList>
    </citation>
    <scope>NUCLEOTIDE SEQUENCE [LARGE SCALE GENOMIC DNA]</scope>
    <source>
        <strain evidence="3">CCUG 2113</strain>
    </source>
</reference>
<dbReference type="Gene3D" id="2.30.30.140">
    <property type="match status" value="1"/>
</dbReference>
<evidence type="ECO:0000313" key="2">
    <source>
        <dbReference type="EMBL" id="MFC3934193.1"/>
    </source>
</evidence>
<comment type="caution">
    <text evidence="2">The sequence shown here is derived from an EMBL/GenBank/DDBJ whole genome shotgun (WGS) entry which is preliminary data.</text>
</comment>
<dbReference type="PANTHER" id="PTHR35177:SF1">
    <property type="entry name" value="HYDROGENASE MATURATION FACTOR HYPC"/>
    <property type="match status" value="1"/>
</dbReference>
<dbReference type="PANTHER" id="PTHR35177">
    <property type="entry name" value="HYDROGENASE MATURATION FACTOR HYBG"/>
    <property type="match status" value="1"/>
</dbReference>
<proteinExistence type="inferred from homology"/>
<dbReference type="NCBIfam" id="TIGR00074">
    <property type="entry name" value="hypC_hupF"/>
    <property type="match status" value="1"/>
</dbReference>
<sequence>MCIGMPMQVTATDPGYAWCDGRGERRRVNTALVGNVSPGDWLLVFLGDARECIDATRALEVNSALDLVLDAMQGSDASAEAGFLLPSQMTSAQLKQLSGQA</sequence>
<protein>
    <submittedName>
        <fullName evidence="2">HypC/HybG/HupF family hydrogenase formation chaperone</fullName>
    </submittedName>
</protein>
<dbReference type="InterPro" id="IPR001109">
    <property type="entry name" value="Hydrogenase_HupF/HypC"/>
</dbReference>
<dbReference type="RefSeq" id="WP_055394200.1">
    <property type="nucleotide sequence ID" value="NZ_JAMXAX010000038.1"/>
</dbReference>
<dbReference type="Pfam" id="PF01455">
    <property type="entry name" value="HupF_HypC"/>
    <property type="match status" value="1"/>
</dbReference>
<dbReference type="EMBL" id="JBHSAJ010000013">
    <property type="protein sequence ID" value="MFC3934193.1"/>
    <property type="molecule type" value="Genomic_DNA"/>
</dbReference>
<evidence type="ECO:0000256" key="1">
    <source>
        <dbReference type="ARBA" id="ARBA00006018"/>
    </source>
</evidence>